<dbReference type="GO" id="GO:0005886">
    <property type="term" value="C:plasma membrane"/>
    <property type="evidence" value="ECO:0007669"/>
    <property type="project" value="UniProtKB-SubCell"/>
</dbReference>
<dbReference type="AlphaFoldDB" id="A0A364Y5K1"/>
<dbReference type="InterPro" id="IPR032816">
    <property type="entry name" value="VTT_dom"/>
</dbReference>
<proteinExistence type="inferred from homology"/>
<comment type="similarity">
    <text evidence="6">Belongs to the TVP38/TMEM64 family.</text>
</comment>
<keyword evidence="4 6" id="KW-1133">Transmembrane helix</keyword>
<reference evidence="8 9" key="1">
    <citation type="submission" date="2018-06" db="EMBL/GenBank/DDBJ databases">
        <title>Chryseolinea flavus sp. nov., a member of the phylum Bacteroidetes isolated from soil.</title>
        <authorList>
            <person name="Li Y."/>
            <person name="Wang J."/>
        </authorList>
    </citation>
    <scope>NUCLEOTIDE SEQUENCE [LARGE SCALE GENOMIC DNA]</scope>
    <source>
        <strain evidence="8 9">SDU1-6</strain>
    </source>
</reference>
<evidence type="ECO:0000256" key="4">
    <source>
        <dbReference type="ARBA" id="ARBA00022989"/>
    </source>
</evidence>
<sequence>MKNSSTSNDGGRKNPGKNWFLISMLSVLTIAVGCYFIIPDFKDGVNDVFAVLTSDDQDEIQRWVKKFGILGPVVLIVAMAFQMFLLIVPNILLFAIAIVCYGPIWGALICLIGVFCSSSLGYFIGKKLGPRAIDRFVSQRIQNRIQVFVERYGAKAVAIFRLSTISADSLGFVAGILEMSYKKYIIATMCGVTPLIIMIAIYGKNGNVETALLWIAGISLVCLVVYYVLDKKRRNAAFADEDQEHATSNINHIKS</sequence>
<dbReference type="PANTHER" id="PTHR12677">
    <property type="entry name" value="GOLGI APPARATUS MEMBRANE PROTEIN TVP38-RELATED"/>
    <property type="match status" value="1"/>
</dbReference>
<feature type="transmembrane region" description="Helical" evidence="6">
    <location>
        <begin position="20"/>
        <end position="38"/>
    </location>
</feature>
<evidence type="ECO:0000256" key="6">
    <source>
        <dbReference type="RuleBase" id="RU366058"/>
    </source>
</evidence>
<dbReference type="InterPro" id="IPR015414">
    <property type="entry name" value="TMEM64"/>
</dbReference>
<keyword evidence="5 6" id="KW-0472">Membrane</keyword>
<dbReference type="Proteomes" id="UP000251889">
    <property type="component" value="Unassembled WGS sequence"/>
</dbReference>
<keyword evidence="9" id="KW-1185">Reference proteome</keyword>
<organism evidence="8 9">
    <name type="scientific">Pseudochryseolinea flava</name>
    <dbReference type="NCBI Taxonomy" id="2059302"/>
    <lineage>
        <taxon>Bacteria</taxon>
        <taxon>Pseudomonadati</taxon>
        <taxon>Bacteroidota</taxon>
        <taxon>Cytophagia</taxon>
        <taxon>Cytophagales</taxon>
        <taxon>Fulvivirgaceae</taxon>
        <taxon>Pseudochryseolinea</taxon>
    </lineage>
</organism>
<evidence type="ECO:0000313" key="9">
    <source>
        <dbReference type="Proteomes" id="UP000251889"/>
    </source>
</evidence>
<dbReference type="OrthoDB" id="9812980at2"/>
<evidence type="ECO:0000256" key="1">
    <source>
        <dbReference type="ARBA" id="ARBA00004651"/>
    </source>
</evidence>
<evidence type="ECO:0000256" key="5">
    <source>
        <dbReference type="ARBA" id="ARBA00023136"/>
    </source>
</evidence>
<name>A0A364Y5K1_9BACT</name>
<evidence type="ECO:0000313" key="8">
    <source>
        <dbReference type="EMBL" id="RAW02112.1"/>
    </source>
</evidence>
<feature type="transmembrane region" description="Helical" evidence="6">
    <location>
        <begin position="69"/>
        <end position="98"/>
    </location>
</feature>
<dbReference type="Pfam" id="PF09335">
    <property type="entry name" value="VTT_dom"/>
    <property type="match status" value="1"/>
</dbReference>
<feature type="transmembrane region" description="Helical" evidence="6">
    <location>
        <begin position="211"/>
        <end position="229"/>
    </location>
</feature>
<keyword evidence="3 6" id="KW-0812">Transmembrane</keyword>
<feature type="transmembrane region" description="Helical" evidence="6">
    <location>
        <begin position="104"/>
        <end position="125"/>
    </location>
</feature>
<protein>
    <recommendedName>
        <fullName evidence="6">TVP38/TMEM64 family membrane protein</fullName>
    </recommendedName>
</protein>
<keyword evidence="2 6" id="KW-1003">Cell membrane</keyword>
<feature type="domain" description="VTT" evidence="7">
    <location>
        <begin position="89"/>
        <end position="203"/>
    </location>
</feature>
<accession>A0A364Y5K1</accession>
<feature type="transmembrane region" description="Helical" evidence="6">
    <location>
        <begin position="184"/>
        <end position="205"/>
    </location>
</feature>
<comment type="subcellular location">
    <subcellularLocation>
        <location evidence="1 6">Cell membrane</location>
        <topology evidence="1 6">Multi-pass membrane protein</topology>
    </subcellularLocation>
</comment>
<gene>
    <name evidence="8" type="ORF">DQQ10_06075</name>
</gene>
<dbReference type="PANTHER" id="PTHR12677:SF59">
    <property type="entry name" value="GOLGI APPARATUS MEMBRANE PROTEIN TVP38-RELATED"/>
    <property type="match status" value="1"/>
</dbReference>
<dbReference type="EMBL" id="QMFY01000002">
    <property type="protein sequence ID" value="RAW02112.1"/>
    <property type="molecule type" value="Genomic_DNA"/>
</dbReference>
<comment type="caution">
    <text evidence="8">The sequence shown here is derived from an EMBL/GenBank/DDBJ whole genome shotgun (WGS) entry which is preliminary data.</text>
</comment>
<evidence type="ECO:0000256" key="3">
    <source>
        <dbReference type="ARBA" id="ARBA00022692"/>
    </source>
</evidence>
<dbReference type="RefSeq" id="WP_112745935.1">
    <property type="nucleotide sequence ID" value="NZ_QMFY01000002.1"/>
</dbReference>
<dbReference type="PROSITE" id="PS51257">
    <property type="entry name" value="PROKAR_LIPOPROTEIN"/>
    <property type="match status" value="1"/>
</dbReference>
<evidence type="ECO:0000256" key="2">
    <source>
        <dbReference type="ARBA" id="ARBA00022475"/>
    </source>
</evidence>
<evidence type="ECO:0000259" key="7">
    <source>
        <dbReference type="Pfam" id="PF09335"/>
    </source>
</evidence>